<evidence type="ECO:0000313" key="1">
    <source>
        <dbReference type="EMBL" id="PBK64916.1"/>
    </source>
</evidence>
<keyword evidence="2" id="KW-1185">Reference proteome</keyword>
<reference evidence="2" key="1">
    <citation type="journal article" date="2017" name="Nat. Ecol. Evol.">
        <title>Genome expansion and lineage-specific genetic innovations in the forest pathogenic fungi Armillaria.</title>
        <authorList>
            <person name="Sipos G."/>
            <person name="Prasanna A.N."/>
            <person name="Walter M.C."/>
            <person name="O'Connor E."/>
            <person name="Balint B."/>
            <person name="Krizsan K."/>
            <person name="Kiss B."/>
            <person name="Hess J."/>
            <person name="Varga T."/>
            <person name="Slot J."/>
            <person name="Riley R."/>
            <person name="Boka B."/>
            <person name="Rigling D."/>
            <person name="Barry K."/>
            <person name="Lee J."/>
            <person name="Mihaltcheva S."/>
            <person name="LaButti K."/>
            <person name="Lipzen A."/>
            <person name="Waldron R."/>
            <person name="Moloney N.M."/>
            <person name="Sperisen C."/>
            <person name="Kredics L."/>
            <person name="Vagvoelgyi C."/>
            <person name="Patrignani A."/>
            <person name="Fitzpatrick D."/>
            <person name="Nagy I."/>
            <person name="Doyle S."/>
            <person name="Anderson J.B."/>
            <person name="Grigoriev I.V."/>
            <person name="Gueldener U."/>
            <person name="Muensterkoetter M."/>
            <person name="Nagy L.G."/>
        </authorList>
    </citation>
    <scope>NUCLEOTIDE SEQUENCE [LARGE SCALE GENOMIC DNA]</scope>
    <source>
        <strain evidence="2">28-4</strain>
    </source>
</reference>
<name>A0A2H3BPC1_9AGAR</name>
<gene>
    <name evidence="1" type="ORF">ARMSODRAFT_978860</name>
</gene>
<dbReference type="Proteomes" id="UP000218334">
    <property type="component" value="Unassembled WGS sequence"/>
</dbReference>
<accession>A0A2H3BPC1</accession>
<sequence>MSNESNIVNLFYPVNSNEYLVVTVKESSGAGRRGWRQHAVFRCAEFACGSKSFEDARDGKVAVGRSKDQDWRHGSRRFVLEVAPCKGGASYCQRKDNIRYAIQVLDDFFDGRASPMEFKSTKRGREGSCQLVSMGAVAYRRLVQLTAYPCIQIPTCVVFEEYSRNLPASRQAASFDLRMPGVGSFVPFECTHYLWLVNPKQPTLAKFRVRIYFALPRPTASFSLWWWWWWWFLF</sequence>
<protein>
    <submittedName>
        <fullName evidence="1">Uncharacterized protein</fullName>
    </submittedName>
</protein>
<evidence type="ECO:0000313" key="2">
    <source>
        <dbReference type="Proteomes" id="UP000218334"/>
    </source>
</evidence>
<dbReference type="AlphaFoldDB" id="A0A2H3BPC1"/>
<dbReference type="EMBL" id="KZ293449">
    <property type="protein sequence ID" value="PBK64916.1"/>
    <property type="molecule type" value="Genomic_DNA"/>
</dbReference>
<organism evidence="1 2">
    <name type="scientific">Armillaria solidipes</name>
    <dbReference type="NCBI Taxonomy" id="1076256"/>
    <lineage>
        <taxon>Eukaryota</taxon>
        <taxon>Fungi</taxon>
        <taxon>Dikarya</taxon>
        <taxon>Basidiomycota</taxon>
        <taxon>Agaricomycotina</taxon>
        <taxon>Agaricomycetes</taxon>
        <taxon>Agaricomycetidae</taxon>
        <taxon>Agaricales</taxon>
        <taxon>Marasmiineae</taxon>
        <taxon>Physalacriaceae</taxon>
        <taxon>Armillaria</taxon>
    </lineage>
</organism>
<proteinExistence type="predicted"/>